<evidence type="ECO:0000256" key="1">
    <source>
        <dbReference type="SAM" id="MobiDB-lite"/>
    </source>
</evidence>
<evidence type="ECO:0000313" key="2">
    <source>
        <dbReference type="EMBL" id="ETO31764.1"/>
    </source>
</evidence>
<name>X6P105_RETFI</name>
<dbReference type="AlphaFoldDB" id="X6P105"/>
<protein>
    <submittedName>
        <fullName evidence="2">Uncharacterized protein</fullName>
    </submittedName>
</protein>
<accession>X6P105</accession>
<organism evidence="2 3">
    <name type="scientific">Reticulomyxa filosa</name>
    <dbReference type="NCBI Taxonomy" id="46433"/>
    <lineage>
        <taxon>Eukaryota</taxon>
        <taxon>Sar</taxon>
        <taxon>Rhizaria</taxon>
        <taxon>Retaria</taxon>
        <taxon>Foraminifera</taxon>
        <taxon>Monothalamids</taxon>
        <taxon>Reticulomyxidae</taxon>
        <taxon>Reticulomyxa</taxon>
    </lineage>
</organism>
<comment type="caution">
    <text evidence="2">The sequence shown here is derived from an EMBL/GenBank/DDBJ whole genome shotgun (WGS) entry which is preliminary data.</text>
</comment>
<feature type="non-terminal residue" evidence="2">
    <location>
        <position position="511"/>
    </location>
</feature>
<dbReference type="Proteomes" id="UP000023152">
    <property type="component" value="Unassembled WGS sequence"/>
</dbReference>
<evidence type="ECO:0000313" key="3">
    <source>
        <dbReference type="Proteomes" id="UP000023152"/>
    </source>
</evidence>
<keyword evidence="3" id="KW-1185">Reference proteome</keyword>
<dbReference type="EMBL" id="ASPP01004719">
    <property type="protein sequence ID" value="ETO31764.1"/>
    <property type="molecule type" value="Genomic_DNA"/>
</dbReference>
<gene>
    <name evidence="2" type="ORF">RFI_05359</name>
</gene>
<proteinExistence type="predicted"/>
<reference evidence="2 3" key="1">
    <citation type="journal article" date="2013" name="Curr. Biol.">
        <title>The Genome of the Foraminiferan Reticulomyxa filosa.</title>
        <authorList>
            <person name="Glockner G."/>
            <person name="Hulsmann N."/>
            <person name="Schleicher M."/>
            <person name="Noegel A.A."/>
            <person name="Eichinger L."/>
            <person name="Gallinger C."/>
            <person name="Pawlowski J."/>
            <person name="Sierra R."/>
            <person name="Euteneuer U."/>
            <person name="Pillet L."/>
            <person name="Moustafa A."/>
            <person name="Platzer M."/>
            <person name="Groth M."/>
            <person name="Szafranski K."/>
            <person name="Schliwa M."/>
        </authorList>
    </citation>
    <scope>NUCLEOTIDE SEQUENCE [LARGE SCALE GENOMIC DNA]</scope>
</reference>
<sequence length="511" mass="60322">MFILNAHLRKQLFQIRDLCCEINTWQVFALEFKEPQTLEQFIEAQKNHREILQSQLCIQYEKIKDALLVACEQHLHTYLVENEFKESSNTQPKTHARHENVSEHTSMQTQYNKHVTRTNGSVHRHVTHAERAAMRKEYLVLNTFIRMINHFLRDAVMTLIRERVYELLQLICKPSSQRKIKKKSKETDTLLVTTLIHNANTQSLELLPNVLEIKETFHAIIHDALSVVLHPPNLIVGDGDEQFAAFTQQEYSNTRTNASATIDVASSLGDNKQPQSDDEDQSIDLEQIVLNQFDFSTWMKDIRHNIDLIFECSNQWVKNVFTSIVYEMPRPEDLDYTLFDGNAFDSYLEKYNQQTVSFNTFPNDHSVSLLKIDSYKLKHEWLPIPKDRLKYIQIMLPKQADIRCEQLCKELSLMNEAIVKTPAKVREFVHFKMHLKEVHNREDEIETRYDQIAKIFDLINRHSLPKKNKNLEWIRCLLHYMSFSPLKKKKEIRMHKETSKKFSQLQQLRST</sequence>
<feature type="region of interest" description="Disordered" evidence="1">
    <location>
        <begin position="86"/>
        <end position="108"/>
    </location>
</feature>